<evidence type="ECO:0000256" key="2">
    <source>
        <dbReference type="ARBA" id="ARBA00023186"/>
    </source>
</evidence>
<sequence>MNGSQNTAMNVCGMDTLKLSAGARIKIRGMVIQGKLEKKLQVPKQVWQVVVKKGKPPIEREGLKWENLANVSKVLAQELLLTLSRLICMNSWDLKCTKSKGELISLDEYLSRMQSSQNKIFYLIATKNQLEKSPFIEMLKKKDFEVILSTDDIDPYVVQHLLAYKGKTFHDICQDVFKFYKEDLEKYLKNLFNGGQSFLMLM</sequence>
<organism evidence="3 4">
    <name type="scientific">Solanum bulbocastanum</name>
    <name type="common">Wild potato</name>
    <dbReference type="NCBI Taxonomy" id="147425"/>
    <lineage>
        <taxon>Eukaryota</taxon>
        <taxon>Viridiplantae</taxon>
        <taxon>Streptophyta</taxon>
        <taxon>Embryophyta</taxon>
        <taxon>Tracheophyta</taxon>
        <taxon>Spermatophyta</taxon>
        <taxon>Magnoliopsida</taxon>
        <taxon>eudicotyledons</taxon>
        <taxon>Gunneridae</taxon>
        <taxon>Pentapetalae</taxon>
        <taxon>asterids</taxon>
        <taxon>lamiids</taxon>
        <taxon>Solanales</taxon>
        <taxon>Solanaceae</taxon>
        <taxon>Solanoideae</taxon>
        <taxon>Solaneae</taxon>
        <taxon>Solanum</taxon>
    </lineage>
</organism>
<keyword evidence="2" id="KW-0143">Chaperone</keyword>
<evidence type="ECO:0000313" key="3">
    <source>
        <dbReference type="EMBL" id="KAK6793033.1"/>
    </source>
</evidence>
<dbReference type="Gene3D" id="3.40.50.11260">
    <property type="match status" value="1"/>
</dbReference>
<dbReference type="GO" id="GO:0005524">
    <property type="term" value="F:ATP binding"/>
    <property type="evidence" value="ECO:0007669"/>
    <property type="project" value="InterPro"/>
</dbReference>
<comment type="similarity">
    <text evidence="1">Belongs to the heat shock protein 90 family.</text>
</comment>
<dbReference type="AlphaFoldDB" id="A0AAN8YL59"/>
<dbReference type="EMBL" id="JBANQN010000004">
    <property type="protein sequence ID" value="KAK6793033.1"/>
    <property type="molecule type" value="Genomic_DNA"/>
</dbReference>
<dbReference type="SUPFAM" id="SSF54211">
    <property type="entry name" value="Ribosomal protein S5 domain 2-like"/>
    <property type="match status" value="1"/>
</dbReference>
<accession>A0AAN8YL59</accession>
<name>A0AAN8YL59_SOLBU</name>
<proteinExistence type="inferred from homology"/>
<gene>
    <name evidence="3" type="ORF">RDI58_012114</name>
</gene>
<dbReference type="Proteomes" id="UP001371456">
    <property type="component" value="Unassembled WGS sequence"/>
</dbReference>
<keyword evidence="4" id="KW-1185">Reference proteome</keyword>
<dbReference type="GO" id="GO:0051082">
    <property type="term" value="F:unfolded protein binding"/>
    <property type="evidence" value="ECO:0007669"/>
    <property type="project" value="InterPro"/>
</dbReference>
<comment type="caution">
    <text evidence="3">The sequence shown here is derived from an EMBL/GenBank/DDBJ whole genome shotgun (WGS) entry which is preliminary data.</text>
</comment>
<dbReference type="InterPro" id="IPR020568">
    <property type="entry name" value="Ribosomal_Su5_D2-typ_SF"/>
</dbReference>
<reference evidence="3 4" key="1">
    <citation type="submission" date="2024-02" db="EMBL/GenBank/DDBJ databases">
        <title>de novo genome assembly of Solanum bulbocastanum strain 11H21.</title>
        <authorList>
            <person name="Hosaka A.J."/>
        </authorList>
    </citation>
    <scope>NUCLEOTIDE SEQUENCE [LARGE SCALE GENOMIC DNA]</scope>
    <source>
        <tissue evidence="3">Young leaves</tissue>
    </source>
</reference>
<dbReference type="GO" id="GO:0140662">
    <property type="term" value="F:ATP-dependent protein folding chaperone"/>
    <property type="evidence" value="ECO:0007669"/>
    <property type="project" value="InterPro"/>
</dbReference>
<dbReference type="Pfam" id="PF00183">
    <property type="entry name" value="HSP90"/>
    <property type="match status" value="1"/>
</dbReference>
<protein>
    <submittedName>
        <fullName evidence="3">Uncharacterized protein</fullName>
    </submittedName>
</protein>
<dbReference type="InterPro" id="IPR001404">
    <property type="entry name" value="Hsp90_fam"/>
</dbReference>
<dbReference type="PANTHER" id="PTHR11528">
    <property type="entry name" value="HEAT SHOCK PROTEIN 90 FAMILY MEMBER"/>
    <property type="match status" value="1"/>
</dbReference>
<evidence type="ECO:0000256" key="1">
    <source>
        <dbReference type="ARBA" id="ARBA00008239"/>
    </source>
</evidence>
<evidence type="ECO:0000313" key="4">
    <source>
        <dbReference type="Proteomes" id="UP001371456"/>
    </source>
</evidence>
<dbReference type="GO" id="GO:0016887">
    <property type="term" value="F:ATP hydrolysis activity"/>
    <property type="evidence" value="ECO:0007669"/>
    <property type="project" value="InterPro"/>
</dbReference>